<evidence type="ECO:0000256" key="1">
    <source>
        <dbReference type="SAM" id="MobiDB-lite"/>
    </source>
</evidence>
<dbReference type="Proteomes" id="UP000746747">
    <property type="component" value="Unassembled WGS sequence"/>
</dbReference>
<keyword evidence="2" id="KW-1133">Transmembrane helix</keyword>
<dbReference type="OrthoDB" id="5877264at2759"/>
<keyword evidence="3" id="KW-0732">Signal</keyword>
<comment type="caution">
    <text evidence="4">The sequence shown here is derived from an EMBL/GenBank/DDBJ whole genome shotgun (WGS) entry which is preliminary data.</text>
</comment>
<feature type="signal peptide" evidence="3">
    <location>
        <begin position="1"/>
        <end position="19"/>
    </location>
</feature>
<accession>A0A8J2Q389</accession>
<protein>
    <recommendedName>
        <fullName evidence="6">MSP domain-containing protein</fullName>
    </recommendedName>
</protein>
<evidence type="ECO:0000256" key="2">
    <source>
        <dbReference type="SAM" id="Phobius"/>
    </source>
</evidence>
<dbReference type="AlphaFoldDB" id="A0A8J2Q389"/>
<organism evidence="4 5">
    <name type="scientific">Cercopithifilaria johnstoni</name>
    <dbReference type="NCBI Taxonomy" id="2874296"/>
    <lineage>
        <taxon>Eukaryota</taxon>
        <taxon>Metazoa</taxon>
        <taxon>Ecdysozoa</taxon>
        <taxon>Nematoda</taxon>
        <taxon>Chromadorea</taxon>
        <taxon>Rhabditida</taxon>
        <taxon>Spirurina</taxon>
        <taxon>Spiruromorpha</taxon>
        <taxon>Filarioidea</taxon>
        <taxon>Onchocercidae</taxon>
        <taxon>Cercopithifilaria</taxon>
    </lineage>
</organism>
<keyword evidence="5" id="KW-1185">Reference proteome</keyword>
<keyword evidence="2" id="KW-0472">Membrane</keyword>
<keyword evidence="2" id="KW-0812">Transmembrane</keyword>
<gene>
    <name evidence="4" type="ORF">CJOHNSTONI_LOCUS505</name>
</gene>
<reference evidence="4" key="1">
    <citation type="submission" date="2021-09" db="EMBL/GenBank/DDBJ databases">
        <authorList>
            <consortium name="Pathogen Informatics"/>
        </authorList>
    </citation>
    <scope>NUCLEOTIDE SEQUENCE</scope>
</reference>
<feature type="compositionally biased region" description="Polar residues" evidence="1">
    <location>
        <begin position="58"/>
        <end position="75"/>
    </location>
</feature>
<evidence type="ECO:0000256" key="3">
    <source>
        <dbReference type="SAM" id="SignalP"/>
    </source>
</evidence>
<proteinExistence type="predicted"/>
<feature type="transmembrane region" description="Helical" evidence="2">
    <location>
        <begin position="313"/>
        <end position="330"/>
    </location>
</feature>
<sequence>MLAQLLSYSICLFLIASDGRLIIIMSDIRRFALEAVFFPGGNDQDAQEGKVGKGDSGKISTSTKGSIPGATQQSKNDNLSATISSAVENQRNRNLSRNVKQISKRFPGRDYKLIQKVEEKVVQEKSIRTGSPRRRKATLLHFAPTNELPDVARVQLLLSNISERPLQFKLKSEPGALPSSKGHIDAHGSAKCTLTWRREANVEKWSNAQQPKMLLILDFLRDKMKDEKHTMTRLIGKVVSGQTCDSDKPPVEQLMLDAVTNEYFRSMSKEPLILEQAHTPKKETEREKNEAVEGMEGIVNNIADWLSQQSKNSLLGLFMLMIFFYFLGTLNSSKRKQQDE</sequence>
<name>A0A8J2Q389_9BILA</name>
<evidence type="ECO:0008006" key="6">
    <source>
        <dbReference type="Google" id="ProtNLM"/>
    </source>
</evidence>
<evidence type="ECO:0000313" key="4">
    <source>
        <dbReference type="EMBL" id="CAG9529972.1"/>
    </source>
</evidence>
<feature type="region of interest" description="Disordered" evidence="1">
    <location>
        <begin position="44"/>
        <end position="75"/>
    </location>
</feature>
<feature type="compositionally biased region" description="Basic and acidic residues" evidence="1">
    <location>
        <begin position="47"/>
        <end position="56"/>
    </location>
</feature>
<evidence type="ECO:0000313" key="5">
    <source>
        <dbReference type="Proteomes" id="UP000746747"/>
    </source>
</evidence>
<dbReference type="EMBL" id="CAKAEH010000123">
    <property type="protein sequence ID" value="CAG9529972.1"/>
    <property type="molecule type" value="Genomic_DNA"/>
</dbReference>
<feature type="chain" id="PRO_5035182473" description="MSP domain-containing protein" evidence="3">
    <location>
        <begin position="20"/>
        <end position="340"/>
    </location>
</feature>